<organism evidence="3 4">
    <name type="scientific">Escallonia rubra</name>
    <dbReference type="NCBI Taxonomy" id="112253"/>
    <lineage>
        <taxon>Eukaryota</taxon>
        <taxon>Viridiplantae</taxon>
        <taxon>Streptophyta</taxon>
        <taxon>Embryophyta</taxon>
        <taxon>Tracheophyta</taxon>
        <taxon>Spermatophyta</taxon>
        <taxon>Magnoliopsida</taxon>
        <taxon>eudicotyledons</taxon>
        <taxon>Gunneridae</taxon>
        <taxon>Pentapetalae</taxon>
        <taxon>asterids</taxon>
        <taxon>campanulids</taxon>
        <taxon>Escalloniales</taxon>
        <taxon>Escalloniaceae</taxon>
        <taxon>Escallonia</taxon>
    </lineage>
</organism>
<dbReference type="InterPro" id="IPR046959">
    <property type="entry name" value="PRK1-6/SRF4-like"/>
</dbReference>
<feature type="compositionally biased region" description="Basic and acidic residues" evidence="1">
    <location>
        <begin position="219"/>
        <end position="229"/>
    </location>
</feature>
<evidence type="ECO:0000256" key="1">
    <source>
        <dbReference type="SAM" id="MobiDB-lite"/>
    </source>
</evidence>
<feature type="compositionally biased region" description="Polar residues" evidence="1">
    <location>
        <begin position="174"/>
        <end position="192"/>
    </location>
</feature>
<dbReference type="AlphaFoldDB" id="A0AA88R0X2"/>
<gene>
    <name evidence="3" type="ORF">RJ640_020190</name>
</gene>
<evidence type="ECO:0000313" key="4">
    <source>
        <dbReference type="Proteomes" id="UP001187471"/>
    </source>
</evidence>
<dbReference type="PROSITE" id="PS50011">
    <property type="entry name" value="PROTEIN_KINASE_DOM"/>
    <property type="match status" value="1"/>
</dbReference>
<evidence type="ECO:0000259" key="2">
    <source>
        <dbReference type="PROSITE" id="PS50011"/>
    </source>
</evidence>
<sequence length="375" mass="41082">MTGKPFSLFGISSMSATTDTSAALPTISSESPSPGETRDSNPFGKHVSFPQSLSLNSLREVTPPISSEMEVKFRQFTTLNLSSATRFYIGKYENSQLQIVNFFSDTFFPSNSSTNNCSSEPLTESISREVRVISLARVVLPWPGIPTIEMTGKPFSLFGVSSMSATIDTSASLPTIFSESPTPGSFEPSTTTRESRRSDAVSGEPVTGRRPPTVPRVPRRADALEEPDRTSLPPQSRPRRLTPAKHKSAMTTTSPRHSTRSHDGWRRTKSARAKPLHWTSCLKIAEDVAQGLSYIHQAWRLVHGNLKSSNVLLGSDFEACLTDYCLSVFANLSNDDDPNSAAYKAPEIRKLNHQATATLPEQADHVASTEDDTRD</sequence>
<feature type="compositionally biased region" description="Basic residues" evidence="1">
    <location>
        <begin position="237"/>
        <end position="248"/>
    </location>
</feature>
<comment type="caution">
    <text evidence="3">The sequence shown here is derived from an EMBL/GenBank/DDBJ whole genome shotgun (WGS) entry which is preliminary data.</text>
</comment>
<feature type="domain" description="Protein kinase" evidence="2">
    <location>
        <begin position="73"/>
        <end position="375"/>
    </location>
</feature>
<proteinExistence type="predicted"/>
<evidence type="ECO:0000313" key="3">
    <source>
        <dbReference type="EMBL" id="KAK2976973.1"/>
    </source>
</evidence>
<dbReference type="Proteomes" id="UP001187471">
    <property type="component" value="Unassembled WGS sequence"/>
</dbReference>
<dbReference type="EMBL" id="JAVXUO010002020">
    <property type="protein sequence ID" value="KAK2976973.1"/>
    <property type="molecule type" value="Genomic_DNA"/>
</dbReference>
<dbReference type="PANTHER" id="PTHR48007">
    <property type="entry name" value="LEUCINE-RICH REPEAT RECEPTOR-LIKE PROTEIN KINASE PXC1"/>
    <property type="match status" value="1"/>
</dbReference>
<feature type="region of interest" description="Disordered" evidence="1">
    <location>
        <begin position="19"/>
        <end position="44"/>
    </location>
</feature>
<dbReference type="SUPFAM" id="SSF56112">
    <property type="entry name" value="Protein kinase-like (PK-like)"/>
    <property type="match status" value="1"/>
</dbReference>
<dbReference type="GO" id="GO:0005524">
    <property type="term" value="F:ATP binding"/>
    <property type="evidence" value="ECO:0007669"/>
    <property type="project" value="InterPro"/>
</dbReference>
<dbReference type="Gene3D" id="1.10.510.10">
    <property type="entry name" value="Transferase(Phosphotransferase) domain 1"/>
    <property type="match status" value="1"/>
</dbReference>
<reference evidence="3" key="1">
    <citation type="submission" date="2022-12" db="EMBL/GenBank/DDBJ databases">
        <title>Draft genome assemblies for two species of Escallonia (Escalloniales).</title>
        <authorList>
            <person name="Chanderbali A."/>
            <person name="Dervinis C."/>
            <person name="Anghel I."/>
            <person name="Soltis D."/>
            <person name="Soltis P."/>
            <person name="Zapata F."/>
        </authorList>
    </citation>
    <scope>NUCLEOTIDE SEQUENCE</scope>
    <source>
        <strain evidence="3">UCBG92.1500</strain>
        <tissue evidence="3">Leaf</tissue>
    </source>
</reference>
<dbReference type="GO" id="GO:0004672">
    <property type="term" value="F:protein kinase activity"/>
    <property type="evidence" value="ECO:0007669"/>
    <property type="project" value="InterPro"/>
</dbReference>
<protein>
    <recommendedName>
        <fullName evidence="2">Protein kinase domain-containing protein</fullName>
    </recommendedName>
</protein>
<name>A0AA88R0X2_9ASTE</name>
<dbReference type="InterPro" id="IPR011009">
    <property type="entry name" value="Kinase-like_dom_sf"/>
</dbReference>
<keyword evidence="4" id="KW-1185">Reference proteome</keyword>
<accession>A0AA88R0X2</accession>
<dbReference type="PANTHER" id="PTHR48007:SF37">
    <property type="entry name" value="LEUCINE-RICH REPEAT PROTEIN KINASE FAMILY PROTEIN"/>
    <property type="match status" value="1"/>
</dbReference>
<dbReference type="InterPro" id="IPR001245">
    <property type="entry name" value="Ser-Thr/Tyr_kinase_cat_dom"/>
</dbReference>
<dbReference type="InterPro" id="IPR000719">
    <property type="entry name" value="Prot_kinase_dom"/>
</dbReference>
<dbReference type="Pfam" id="PF07714">
    <property type="entry name" value="PK_Tyr_Ser-Thr"/>
    <property type="match status" value="1"/>
</dbReference>
<feature type="region of interest" description="Disordered" evidence="1">
    <location>
        <begin position="174"/>
        <end position="270"/>
    </location>
</feature>